<evidence type="ECO:0000259" key="1">
    <source>
        <dbReference type="Pfam" id="PF13229"/>
    </source>
</evidence>
<organism evidence="2">
    <name type="scientific">marine sediment metagenome</name>
    <dbReference type="NCBI Taxonomy" id="412755"/>
    <lineage>
        <taxon>unclassified sequences</taxon>
        <taxon>metagenomes</taxon>
        <taxon>ecological metagenomes</taxon>
    </lineage>
</organism>
<comment type="caution">
    <text evidence="2">The sequence shown here is derived from an EMBL/GenBank/DDBJ whole genome shotgun (WGS) entry which is preliminary data.</text>
</comment>
<reference evidence="2" key="1">
    <citation type="journal article" date="2014" name="Front. Microbiol.">
        <title>High frequency of phylogenetically diverse reductive dehalogenase-homologous genes in deep subseafloor sedimentary metagenomes.</title>
        <authorList>
            <person name="Kawai M."/>
            <person name="Futagami T."/>
            <person name="Toyoda A."/>
            <person name="Takaki Y."/>
            <person name="Nishi S."/>
            <person name="Hori S."/>
            <person name="Arai W."/>
            <person name="Tsubouchi T."/>
            <person name="Morono Y."/>
            <person name="Uchiyama I."/>
            <person name="Ito T."/>
            <person name="Fujiyama A."/>
            <person name="Inagaki F."/>
            <person name="Takami H."/>
        </authorList>
    </citation>
    <scope>NUCLEOTIDE SEQUENCE</scope>
    <source>
        <strain evidence="2">Expedition CK06-06</strain>
    </source>
</reference>
<dbReference type="Pfam" id="PF13229">
    <property type="entry name" value="Beta_helix"/>
    <property type="match status" value="1"/>
</dbReference>
<feature type="non-terminal residue" evidence="2">
    <location>
        <position position="1"/>
    </location>
</feature>
<protein>
    <recommendedName>
        <fullName evidence="1">Right handed beta helix domain-containing protein</fullName>
    </recommendedName>
</protein>
<dbReference type="InterPro" id="IPR011050">
    <property type="entry name" value="Pectin_lyase_fold/virulence"/>
</dbReference>
<feature type="domain" description="Right handed beta helix" evidence="1">
    <location>
        <begin position="3"/>
        <end position="140"/>
    </location>
</feature>
<dbReference type="AlphaFoldDB" id="X0UGJ6"/>
<evidence type="ECO:0000313" key="2">
    <source>
        <dbReference type="EMBL" id="GAF99492.1"/>
    </source>
</evidence>
<dbReference type="EMBL" id="BARS01011238">
    <property type="protein sequence ID" value="GAF99492.1"/>
    <property type="molecule type" value="Genomic_DNA"/>
</dbReference>
<sequence length="157" mass="17267">LYDCEFRGEGDGVRAIGDGDLEIAYCEFKGLGYGAFLAGMTFVTVYDCLFELCSYGIALSSTVRATLIGNRMENNYLYGIQVAAVPFDVSHGPLVLVANVIRNSSQWGISFCTNSYPFELTFEGDLKGFGNIIEGRNGYGPLCPTDYEWPEGFLENE</sequence>
<gene>
    <name evidence="2" type="ORF">S01H1_20516</name>
</gene>
<name>X0UGJ6_9ZZZZ</name>
<dbReference type="Gene3D" id="2.160.20.10">
    <property type="entry name" value="Single-stranded right-handed beta-helix, Pectin lyase-like"/>
    <property type="match status" value="1"/>
</dbReference>
<proteinExistence type="predicted"/>
<dbReference type="SUPFAM" id="SSF51126">
    <property type="entry name" value="Pectin lyase-like"/>
    <property type="match status" value="1"/>
</dbReference>
<dbReference type="InterPro" id="IPR012334">
    <property type="entry name" value="Pectin_lyas_fold"/>
</dbReference>
<dbReference type="InterPro" id="IPR039448">
    <property type="entry name" value="Beta_helix"/>
</dbReference>
<accession>X0UGJ6</accession>